<proteinExistence type="predicted"/>
<evidence type="ECO:0000256" key="2">
    <source>
        <dbReference type="SAM" id="MobiDB-lite"/>
    </source>
</evidence>
<evidence type="ECO:0000313" key="3">
    <source>
        <dbReference type="EMBL" id="KAK6969185.1"/>
    </source>
</evidence>
<keyword evidence="4" id="KW-1185">Reference proteome</keyword>
<feature type="compositionally biased region" description="Basic and acidic residues" evidence="2">
    <location>
        <begin position="1235"/>
        <end position="1247"/>
    </location>
</feature>
<dbReference type="AlphaFoldDB" id="A0AAV9Z2T6"/>
<feature type="coiled-coil region" evidence="1">
    <location>
        <begin position="73"/>
        <end position="100"/>
    </location>
</feature>
<feature type="compositionally biased region" description="Pro residues" evidence="2">
    <location>
        <begin position="1202"/>
        <end position="1212"/>
    </location>
</feature>
<feature type="region of interest" description="Disordered" evidence="2">
    <location>
        <begin position="1196"/>
        <end position="1254"/>
    </location>
</feature>
<reference evidence="3 4" key="1">
    <citation type="journal article" date="2024" name="J Genomics">
        <title>Draft genome sequencing and assembly of Favolaschia claudopus CIRM-BRFM 2984 isolated from oak limbs.</title>
        <authorList>
            <person name="Navarro D."/>
            <person name="Drula E."/>
            <person name="Chaduli D."/>
            <person name="Cazenave R."/>
            <person name="Ahrendt S."/>
            <person name="Wang J."/>
            <person name="Lipzen A."/>
            <person name="Daum C."/>
            <person name="Barry K."/>
            <person name="Grigoriev I.V."/>
            <person name="Favel A."/>
            <person name="Rosso M.N."/>
            <person name="Martin F."/>
        </authorList>
    </citation>
    <scope>NUCLEOTIDE SEQUENCE [LARGE SCALE GENOMIC DNA]</scope>
    <source>
        <strain evidence="3 4">CIRM-BRFM 2984</strain>
    </source>
</reference>
<sequence>MIISGIPKARSPQCLGGTVTLEGIQPCAKCSRLTLDVKIIRERATRSFEHIRNHDDLNADQLHAKVTVVKDKVNTLKLKNLNLERSVQCAQAQLAEWRELFSFIGQNSIPALHRLLANANKEGWSPVNTLEHCQLAKAGKYTARNYTDYEINLAILLYELGGGAAVHAMNHSIFALPSRNTIQPYRQDFKLIPSVSGLRFTDISQNITTLFGSHPSREGESDVSPPEKCGHTLSLDELAADPRIDFMPETDEMGGLCLEHLSELETVKVGKDLQAVEAAVAAVKAGKVHVSHEVCVGAISHLYGTNYGAKPIFMGLTCKKGPWQDSVRLIEVIIAAWKRSPDGEAKHGPLMSISTDGDHKRRLALFILCMQNEILPGNPLYPFVCKLPGLNLRVGKGNITHDGDPKHIFKRNRSLLSSSDGVVVKNVCINRDLLLVWLARLPNQDWSETSIHNLLHPSDGQNVSEAIKLLLCIVEISKLDPEDLDLDPSEAAEFEALCLLGEAYNALLQPFINVELSLSEQIQSLITASHLFCALYIQNGTSFMSNQLYADMQSMFKNTVLMVPKTRIINGELKVYICLLGDDVLEALFGRCRMIGGHSPNCSIGELRDRFGSAMNLDHIYERHPELERHPPRLNMIRKRHVDHLRPAHFKRELRAKSCDLESCWGAAVVAAEHILTTYGVRMNMSFSQRFGMKDTDLSRPLGGKYPAISGGIDRSLANLNTSSSSDELIDPNTIHFANLVAGVDIDAMLLAEKVSESSSTALPRSLFAEIDATGRLAHKKSILRTFFNTTTDGHTSHDRLQRVRGFTIGNKTWDRDVESEQDISAATHFQLGNLFTTLLCHNGTHLGLAVAKSTLIKRIGPGSKAVSVSAVPRAELHLPSSFYSVSGQVLSLVPLPGPPSDDLAWAWDGDFIAFSLKKNKNSGEEITHRRNLQFTVSSRLIDCNIQDGALDISTSNLPVDLPGTRERTWSFQSSHFLAAWNFLWSILLNDPTLHDKFPIFTGVSEGAFPYQIEPNLTFRFEFGSAFGPISEPNFPNTTPIAKTAIEESIRSRKACRICTKPVKDQDRQGHTGEHILKALCKVPDSSVKVPVSGAYPCGMCGGSCGIAIKGGKPDSDCPSLYHFLIKTSKKFLPTRPCTNVPIVCAMEGCKDTHWKYNFMQHMNERHPDWHRLVPSTFVEEIRISSEEQLKLGIPSHIAAEWPPPRPPPTRPSTPTAEKRPASSLPLSPRRSHGRDKENYDPYDTHSFKKSRII</sequence>
<gene>
    <name evidence="3" type="ORF">R3P38DRAFT_3504625</name>
</gene>
<keyword evidence="1" id="KW-0175">Coiled coil</keyword>
<dbReference type="Proteomes" id="UP001362999">
    <property type="component" value="Unassembled WGS sequence"/>
</dbReference>
<comment type="caution">
    <text evidence="3">The sequence shown here is derived from an EMBL/GenBank/DDBJ whole genome shotgun (WGS) entry which is preliminary data.</text>
</comment>
<accession>A0AAV9Z2T6</accession>
<dbReference type="EMBL" id="JAWWNJ010000231">
    <property type="protein sequence ID" value="KAK6969185.1"/>
    <property type="molecule type" value="Genomic_DNA"/>
</dbReference>
<organism evidence="3 4">
    <name type="scientific">Favolaschia claudopus</name>
    <dbReference type="NCBI Taxonomy" id="2862362"/>
    <lineage>
        <taxon>Eukaryota</taxon>
        <taxon>Fungi</taxon>
        <taxon>Dikarya</taxon>
        <taxon>Basidiomycota</taxon>
        <taxon>Agaricomycotina</taxon>
        <taxon>Agaricomycetes</taxon>
        <taxon>Agaricomycetidae</taxon>
        <taxon>Agaricales</taxon>
        <taxon>Marasmiineae</taxon>
        <taxon>Mycenaceae</taxon>
        <taxon>Favolaschia</taxon>
    </lineage>
</organism>
<protein>
    <submittedName>
        <fullName evidence="3">Uncharacterized protein</fullName>
    </submittedName>
</protein>
<name>A0AAV9Z2T6_9AGAR</name>
<evidence type="ECO:0000313" key="4">
    <source>
        <dbReference type="Proteomes" id="UP001362999"/>
    </source>
</evidence>
<evidence type="ECO:0000256" key="1">
    <source>
        <dbReference type="SAM" id="Coils"/>
    </source>
</evidence>